<feature type="transmembrane region" description="Helical" evidence="1">
    <location>
        <begin position="31"/>
        <end position="48"/>
    </location>
</feature>
<gene>
    <name evidence="2" type="ORF">C7S20_04980</name>
</gene>
<organism evidence="2 3">
    <name type="scientific">Christiangramia fulva</name>
    <dbReference type="NCBI Taxonomy" id="2126553"/>
    <lineage>
        <taxon>Bacteria</taxon>
        <taxon>Pseudomonadati</taxon>
        <taxon>Bacteroidota</taxon>
        <taxon>Flavobacteriia</taxon>
        <taxon>Flavobacteriales</taxon>
        <taxon>Flavobacteriaceae</taxon>
        <taxon>Christiangramia</taxon>
    </lineage>
</organism>
<feature type="transmembrane region" description="Helical" evidence="1">
    <location>
        <begin position="168"/>
        <end position="187"/>
    </location>
</feature>
<proteinExistence type="predicted"/>
<dbReference type="AlphaFoldDB" id="A0A2R3Z329"/>
<dbReference type="KEGG" id="grs:C7S20_04980"/>
<protein>
    <recommendedName>
        <fullName evidence="4">Hemolysin III</fullName>
    </recommendedName>
</protein>
<keyword evidence="1" id="KW-0472">Membrane</keyword>
<evidence type="ECO:0000313" key="2">
    <source>
        <dbReference type="EMBL" id="AVR44667.1"/>
    </source>
</evidence>
<sequence>MSLFLFFDSFPNDSGPIYQETLAGRFPVEPFNTYSNLLFLGIIIYFSIKVYRNMETHKFLAWSMPFLLLSYIGGTVYHATRSHDFWMYLDWLPIVVMCFAVSVYFTARIKTSWKGRLWLILIVLFLVVGIRLIPWARSIKTSVGYIGTALGLLLPIFVYMYTKHMKNWILILFAIVCFGAAITFRVLDRFIYILPMGTHWLWHSFGAFAVFFLISYIYRDRLLK</sequence>
<feature type="transmembrane region" description="Helical" evidence="1">
    <location>
        <begin position="199"/>
        <end position="218"/>
    </location>
</feature>
<name>A0A2R3Z329_9FLAO</name>
<reference evidence="3" key="1">
    <citation type="submission" date="2018-03" db="EMBL/GenBank/DDBJ databases">
        <title>Gramella fulva sp. nov., isolated from a dry surface of tidal flat.</title>
        <authorList>
            <person name="Hwang S.H."/>
            <person name="Hwang W.M."/>
            <person name="Kang K."/>
            <person name="Ahn T.-Y."/>
        </authorList>
    </citation>
    <scope>NUCLEOTIDE SEQUENCE [LARGE SCALE GENOMIC DNA]</scope>
    <source>
        <strain evidence="3">SH35</strain>
    </source>
</reference>
<keyword evidence="3" id="KW-1185">Reference proteome</keyword>
<dbReference type="OrthoDB" id="946254at2"/>
<dbReference type="EMBL" id="CP028136">
    <property type="protein sequence ID" value="AVR44667.1"/>
    <property type="molecule type" value="Genomic_DNA"/>
</dbReference>
<accession>A0A2R3Z329</accession>
<evidence type="ECO:0000256" key="1">
    <source>
        <dbReference type="SAM" id="Phobius"/>
    </source>
</evidence>
<dbReference type="Proteomes" id="UP000241507">
    <property type="component" value="Chromosome"/>
</dbReference>
<feature type="transmembrane region" description="Helical" evidence="1">
    <location>
        <begin position="142"/>
        <end position="161"/>
    </location>
</feature>
<feature type="transmembrane region" description="Helical" evidence="1">
    <location>
        <begin position="60"/>
        <end position="79"/>
    </location>
</feature>
<keyword evidence="1" id="KW-1133">Transmembrane helix</keyword>
<evidence type="ECO:0008006" key="4">
    <source>
        <dbReference type="Google" id="ProtNLM"/>
    </source>
</evidence>
<dbReference type="RefSeq" id="WP_107011445.1">
    <property type="nucleotide sequence ID" value="NZ_CP028136.1"/>
</dbReference>
<feature type="transmembrane region" description="Helical" evidence="1">
    <location>
        <begin position="85"/>
        <end position="105"/>
    </location>
</feature>
<keyword evidence="1" id="KW-0812">Transmembrane</keyword>
<evidence type="ECO:0000313" key="3">
    <source>
        <dbReference type="Proteomes" id="UP000241507"/>
    </source>
</evidence>
<feature type="transmembrane region" description="Helical" evidence="1">
    <location>
        <begin position="117"/>
        <end position="136"/>
    </location>
</feature>